<dbReference type="AlphaFoldDB" id="A0A381U2N5"/>
<dbReference type="Pfam" id="PF13489">
    <property type="entry name" value="Methyltransf_23"/>
    <property type="match status" value="1"/>
</dbReference>
<dbReference type="Gene3D" id="3.40.50.150">
    <property type="entry name" value="Vaccinia Virus protein VP39"/>
    <property type="match status" value="1"/>
</dbReference>
<name>A0A381U2N5_9ZZZZ</name>
<dbReference type="InterPro" id="IPR029063">
    <property type="entry name" value="SAM-dependent_MTases_sf"/>
</dbReference>
<sequence>MAKAQRHKTAIGRATLSRPMQLALASGLIDQTAQLLDYGCGRGDDLRTLRALGFDCEGWDPAHRPDGNRRTSDLVNLGYVVNVIEDRNERIDTLRSAWSLTERVLVVAARVDFQAENEQFEDCGDGILTGRGTFQKFYTQSELRDWIDETLEVLSVAAGPGIFFVFREEEDRQRFSSSLFRRRLAA</sequence>
<dbReference type="SUPFAM" id="SSF53335">
    <property type="entry name" value="S-adenosyl-L-methionine-dependent methyltransferases"/>
    <property type="match status" value="1"/>
</dbReference>
<dbReference type="InterPro" id="IPR024019">
    <property type="entry name" value="CHP04096"/>
</dbReference>
<evidence type="ECO:0000313" key="1">
    <source>
        <dbReference type="EMBL" id="SVA22359.1"/>
    </source>
</evidence>
<protein>
    <recommendedName>
        <fullName evidence="2">Tellurite resistance methyltransferase TehB-like domain-containing protein</fullName>
    </recommendedName>
</protein>
<reference evidence="1" key="1">
    <citation type="submission" date="2018-05" db="EMBL/GenBank/DDBJ databases">
        <authorList>
            <person name="Lanie J.A."/>
            <person name="Ng W.-L."/>
            <person name="Kazmierczak K.M."/>
            <person name="Andrzejewski T.M."/>
            <person name="Davidsen T.M."/>
            <person name="Wayne K.J."/>
            <person name="Tettelin H."/>
            <person name="Glass J.I."/>
            <person name="Rusch D."/>
            <person name="Podicherti R."/>
            <person name="Tsui H.-C.T."/>
            <person name="Winkler M.E."/>
        </authorList>
    </citation>
    <scope>NUCLEOTIDE SEQUENCE</scope>
</reference>
<organism evidence="1">
    <name type="scientific">marine metagenome</name>
    <dbReference type="NCBI Taxonomy" id="408172"/>
    <lineage>
        <taxon>unclassified sequences</taxon>
        <taxon>metagenomes</taxon>
        <taxon>ecological metagenomes</taxon>
    </lineage>
</organism>
<evidence type="ECO:0008006" key="2">
    <source>
        <dbReference type="Google" id="ProtNLM"/>
    </source>
</evidence>
<feature type="non-terminal residue" evidence="1">
    <location>
        <position position="186"/>
    </location>
</feature>
<accession>A0A381U2N5</accession>
<gene>
    <name evidence="1" type="ORF">METZ01_LOCUS75213</name>
</gene>
<dbReference type="NCBIfam" id="TIGR04096">
    <property type="entry name" value="dnd_rel_methyl"/>
    <property type="match status" value="1"/>
</dbReference>
<proteinExistence type="predicted"/>
<dbReference type="EMBL" id="UINC01005601">
    <property type="protein sequence ID" value="SVA22359.1"/>
    <property type="molecule type" value="Genomic_DNA"/>
</dbReference>